<dbReference type="GO" id="GO:0015280">
    <property type="term" value="F:ligand-gated sodium channel activity"/>
    <property type="evidence" value="ECO:0007669"/>
    <property type="project" value="TreeGrafter"/>
</dbReference>
<evidence type="ECO:0000313" key="23">
    <source>
        <dbReference type="WBParaSite" id="MBELARI_LOCUS1126"/>
    </source>
</evidence>
<dbReference type="Gene3D" id="2.10.25.10">
    <property type="entry name" value="Laminin"/>
    <property type="match status" value="5"/>
</dbReference>
<keyword evidence="15 18" id="KW-0407">Ion channel</keyword>
<dbReference type="GO" id="GO:0008270">
    <property type="term" value="F:zinc ion binding"/>
    <property type="evidence" value="ECO:0007669"/>
    <property type="project" value="UniProtKB-KW"/>
</dbReference>
<keyword evidence="13" id="KW-0325">Glycoprotein</keyword>
<evidence type="ECO:0000256" key="7">
    <source>
        <dbReference type="ARBA" id="ARBA00022833"/>
    </source>
</evidence>
<feature type="disulfide bond" evidence="17">
    <location>
        <begin position="288"/>
        <end position="297"/>
    </location>
</feature>
<keyword evidence="6 16" id="KW-0479">Metal-binding</keyword>
<dbReference type="Proteomes" id="UP000887575">
    <property type="component" value="Unassembled WGS sequence"/>
</dbReference>
<dbReference type="Pfam" id="PF00008">
    <property type="entry name" value="EGF"/>
    <property type="match status" value="1"/>
</dbReference>
<keyword evidence="12 17" id="KW-1015">Disulfide bond</keyword>
<dbReference type="PROSITE" id="PS00022">
    <property type="entry name" value="EGF_1"/>
    <property type="match status" value="5"/>
</dbReference>
<evidence type="ECO:0000256" key="6">
    <source>
        <dbReference type="ARBA" id="ARBA00022771"/>
    </source>
</evidence>
<dbReference type="GO" id="GO:0005886">
    <property type="term" value="C:plasma membrane"/>
    <property type="evidence" value="ECO:0007669"/>
    <property type="project" value="TreeGrafter"/>
</dbReference>
<evidence type="ECO:0000256" key="15">
    <source>
        <dbReference type="ARBA" id="ARBA00023303"/>
    </source>
</evidence>
<reference evidence="23" key="1">
    <citation type="submission" date="2024-02" db="UniProtKB">
        <authorList>
            <consortium name="WormBaseParasite"/>
        </authorList>
    </citation>
    <scope>IDENTIFICATION</scope>
</reference>
<feature type="domain" description="EGF-like" evidence="19">
    <location>
        <begin position="388"/>
        <end position="431"/>
    </location>
</feature>
<keyword evidence="14 18" id="KW-0739">Sodium transport</keyword>
<evidence type="ECO:0000259" key="20">
    <source>
        <dbReference type="PROSITE" id="PS50089"/>
    </source>
</evidence>
<keyword evidence="3 18" id="KW-0813">Transport</keyword>
<keyword evidence="10 18" id="KW-0406">Ion transport</keyword>
<evidence type="ECO:0000313" key="22">
    <source>
        <dbReference type="Proteomes" id="UP000887575"/>
    </source>
</evidence>
<keyword evidence="5 18" id="KW-0812">Transmembrane</keyword>
<dbReference type="PROSITE" id="PS00010">
    <property type="entry name" value="ASX_HYDROXYL"/>
    <property type="match status" value="1"/>
</dbReference>
<dbReference type="InterPro" id="IPR000315">
    <property type="entry name" value="Znf_B-box"/>
</dbReference>
<dbReference type="PROSITE" id="PS50089">
    <property type="entry name" value="ZF_RING_2"/>
    <property type="match status" value="1"/>
</dbReference>
<keyword evidence="7" id="KW-0862">Zinc</keyword>
<keyword evidence="4 18" id="KW-0894">Sodium channel</keyword>
<dbReference type="InterPro" id="IPR001841">
    <property type="entry name" value="Znf_RING"/>
</dbReference>
<comment type="caution">
    <text evidence="17">Lacks conserved residue(s) required for the propagation of feature annotation.</text>
</comment>
<dbReference type="PROSITE" id="PS50119">
    <property type="entry name" value="ZF_BBOX"/>
    <property type="match status" value="1"/>
</dbReference>
<feature type="disulfide bond" evidence="17">
    <location>
        <begin position="376"/>
        <end position="385"/>
    </location>
</feature>
<keyword evidence="6 16" id="KW-0863">Zinc-finger</keyword>
<keyword evidence="22" id="KW-1185">Reference proteome</keyword>
<evidence type="ECO:0000256" key="13">
    <source>
        <dbReference type="ARBA" id="ARBA00023180"/>
    </source>
</evidence>
<evidence type="ECO:0000256" key="4">
    <source>
        <dbReference type="ARBA" id="ARBA00022461"/>
    </source>
</evidence>
<dbReference type="InterPro" id="IPR001873">
    <property type="entry name" value="ENaC"/>
</dbReference>
<comment type="subcellular location">
    <subcellularLocation>
        <location evidence="1">Membrane</location>
        <topology evidence="1">Multi-pass membrane protein</topology>
    </subcellularLocation>
</comment>
<evidence type="ECO:0000256" key="2">
    <source>
        <dbReference type="ARBA" id="ARBA00007193"/>
    </source>
</evidence>
<dbReference type="SMART" id="SM00181">
    <property type="entry name" value="EGF"/>
    <property type="match status" value="6"/>
</dbReference>
<name>A0AAF3EBE5_9BILA</name>
<dbReference type="PANTHER" id="PTHR11690">
    <property type="entry name" value="AMILORIDE-SENSITIVE SODIUM CHANNEL-RELATED"/>
    <property type="match status" value="1"/>
</dbReference>
<dbReference type="SUPFAM" id="SSF57196">
    <property type="entry name" value="EGF/Laminin"/>
    <property type="match status" value="2"/>
</dbReference>
<feature type="disulfide bond" evidence="17">
    <location>
        <begin position="265"/>
        <end position="275"/>
    </location>
</feature>
<feature type="disulfide bond" evidence="17">
    <location>
        <begin position="462"/>
        <end position="471"/>
    </location>
</feature>
<keyword evidence="11" id="KW-0472">Membrane</keyword>
<evidence type="ECO:0000256" key="5">
    <source>
        <dbReference type="ARBA" id="ARBA00022692"/>
    </source>
</evidence>
<comment type="similarity">
    <text evidence="2 18">Belongs to the amiloride-sensitive sodium channel (TC 1.A.6) family.</text>
</comment>
<evidence type="ECO:0000256" key="1">
    <source>
        <dbReference type="ARBA" id="ARBA00004141"/>
    </source>
</evidence>
<evidence type="ECO:0000256" key="17">
    <source>
        <dbReference type="PROSITE-ProRule" id="PRU00076"/>
    </source>
</evidence>
<dbReference type="SMART" id="SM00184">
    <property type="entry name" value="RING"/>
    <property type="match status" value="1"/>
</dbReference>
<evidence type="ECO:0000256" key="3">
    <source>
        <dbReference type="ARBA" id="ARBA00022448"/>
    </source>
</evidence>
<evidence type="ECO:0000256" key="18">
    <source>
        <dbReference type="RuleBase" id="RU000679"/>
    </source>
</evidence>
<feature type="domain" description="EGF-like" evidence="19">
    <location>
        <begin position="305"/>
        <end position="342"/>
    </location>
</feature>
<keyword evidence="8" id="KW-1133">Transmembrane helix</keyword>
<keyword evidence="9" id="KW-0915">Sodium</keyword>
<proteinExistence type="inferred from homology"/>
<feature type="domain" description="RING-type" evidence="20">
    <location>
        <begin position="831"/>
        <end position="883"/>
    </location>
</feature>
<evidence type="ECO:0000256" key="11">
    <source>
        <dbReference type="ARBA" id="ARBA00023136"/>
    </source>
</evidence>
<dbReference type="AlphaFoldDB" id="A0AAF3EBE5"/>
<evidence type="ECO:0000256" key="10">
    <source>
        <dbReference type="ARBA" id="ARBA00023065"/>
    </source>
</evidence>
<feature type="disulfide bond" evidence="17">
    <location>
        <begin position="332"/>
        <end position="341"/>
    </location>
</feature>
<dbReference type="PANTHER" id="PTHR11690:SF177">
    <property type="entry name" value="EGF-LIKE DOMAIN-CONTAINING PROTEIN"/>
    <property type="match status" value="1"/>
</dbReference>
<feature type="disulfide bond" evidence="17">
    <location>
        <begin position="313"/>
        <end position="330"/>
    </location>
</feature>
<keyword evidence="17" id="KW-0245">EGF-like domain</keyword>
<dbReference type="Pfam" id="PF00858">
    <property type="entry name" value="ASC"/>
    <property type="match status" value="1"/>
</dbReference>
<dbReference type="InterPro" id="IPR000152">
    <property type="entry name" value="EGF-type_Asp/Asn_hydroxyl_site"/>
</dbReference>
<evidence type="ECO:0000256" key="9">
    <source>
        <dbReference type="ARBA" id="ARBA00023053"/>
    </source>
</evidence>
<dbReference type="PRINTS" id="PR01078">
    <property type="entry name" value="AMINACHANNEL"/>
</dbReference>
<evidence type="ECO:0000259" key="21">
    <source>
        <dbReference type="PROSITE" id="PS50119"/>
    </source>
</evidence>
<feature type="disulfide bond" evidence="17">
    <location>
        <begin position="421"/>
        <end position="430"/>
    </location>
</feature>
<feature type="domain" description="EGF-like" evidence="19">
    <location>
        <begin position="343"/>
        <end position="386"/>
    </location>
</feature>
<feature type="domain" description="EGF-like" evidence="19">
    <location>
        <begin position="433"/>
        <end position="472"/>
    </location>
</feature>
<dbReference type="Gene3D" id="1.10.287.820">
    <property type="entry name" value="Acid-sensing ion channel domain"/>
    <property type="match status" value="1"/>
</dbReference>
<protein>
    <submittedName>
        <fullName evidence="23">Uncharacterized protein</fullName>
    </submittedName>
</protein>
<dbReference type="InterPro" id="IPR000742">
    <property type="entry name" value="EGF"/>
</dbReference>
<sequence>MPSYFPTGETSTSLENWLWRGHDLLHSEIIQRILSPALVRRQVWRLGPNYVTSPMSSFLLWTKTLWQGCCTVQWISSKAEFGPLNLLMANELILSWSDHPTKPPVGCPNYALCIDNNYDTTNTMYYDCGPNYCGVIVQRWNGRPPLASHVFTRRRRILVHRTPQINGLLPGCVLGKGMVGPTACTHYINNYDCQCQSGWTGTDCTQDADTTINPCIKMKAADTNSTVEDMGKEPPPSQEIYYAQFNMLTKAKVYVQYRCISKQACVPSPCHGSVCRNTTGFNFYECDCKAGWTGQDCDIQLHCQPADPADYPCKYGGMCVEKSDSPGFTCECLSRYTGDDCSIPNMCLTSLGLNPCINGNCSINKDGFNSTYECTCEAGWTGQNCDIYFDFCNPQPCLWGGSCSNYRPLGIPTYPWMKCDCQPGTFGDKCETNPDNCPVDKCNATDKAAKCIDGFDDFTCVCSPDYTNKYCDIPVIVYDAIRLIFGEDATVSDDVIQLLKDLVSNPTNIKDMVPFILGLETEDERGDKSWDYNDMFKWVAYEERTLNLQQDLLKWNDVTLGNCFTFNHRNNTKAQYLARMSGKAGSLEAMLSVNSEENCPWIDTEAIQVFVHPAEEDIFSESVRYNAQPGGEAELFPKLTAYQRLGGRYGRCVTETSQVKQYFYSGSYATDGCLRSCYQQAVLVSCSCMDPRYPMDKTAKPCPLEKRKCVEDLVAERGDPSKWKDCVCPLPCANRAYTVSWTKSVFTAKKPQCAVVDPTFNTSACISTYKDTVRVRVLLPDFGFQLFEEVPVMSFNSFIGNLGEILDHPSIVTAQNEAGYLLSKAMKTPECPVCREEYVIDLEQRKPYDLCCRHAVCNRCFLELSTSSNDPEFPWHVVCPICKDDRRHAMKSRKNQLQDFLRELPEMLKELKLNATKKCYKCQTEKPINELFYCKDCQEKICESCSRSQHQNCETILYSMRRIEKIRDDLQKNSLPQIDDHEGIFREKYGKLLRDIEAFKEKMSLHLDHFDNSELSEALDRQEKLTKNLQKLEHIAEKFLPHFRIFDTEMQDLLKTIDEEIQVPDPAH</sequence>
<evidence type="ECO:0000256" key="16">
    <source>
        <dbReference type="PROSITE-ProRule" id="PRU00024"/>
    </source>
</evidence>
<evidence type="ECO:0000256" key="12">
    <source>
        <dbReference type="ARBA" id="ARBA00023157"/>
    </source>
</evidence>
<evidence type="ECO:0000256" key="14">
    <source>
        <dbReference type="ARBA" id="ARBA00023201"/>
    </source>
</evidence>
<organism evidence="22 23">
    <name type="scientific">Mesorhabditis belari</name>
    <dbReference type="NCBI Taxonomy" id="2138241"/>
    <lineage>
        <taxon>Eukaryota</taxon>
        <taxon>Metazoa</taxon>
        <taxon>Ecdysozoa</taxon>
        <taxon>Nematoda</taxon>
        <taxon>Chromadorea</taxon>
        <taxon>Rhabditida</taxon>
        <taxon>Rhabditina</taxon>
        <taxon>Rhabditomorpha</taxon>
        <taxon>Rhabditoidea</taxon>
        <taxon>Rhabditidae</taxon>
        <taxon>Mesorhabditinae</taxon>
        <taxon>Mesorhabditis</taxon>
    </lineage>
</organism>
<dbReference type="PROSITE" id="PS50026">
    <property type="entry name" value="EGF_3"/>
    <property type="match status" value="5"/>
</dbReference>
<evidence type="ECO:0000256" key="8">
    <source>
        <dbReference type="ARBA" id="ARBA00022989"/>
    </source>
</evidence>
<evidence type="ECO:0000259" key="19">
    <source>
        <dbReference type="PROSITE" id="PS50026"/>
    </source>
</evidence>
<dbReference type="PROSITE" id="PS01186">
    <property type="entry name" value="EGF_2"/>
    <property type="match status" value="3"/>
</dbReference>
<dbReference type="WBParaSite" id="MBELARI_LOCUS1126">
    <property type="protein sequence ID" value="MBELARI_LOCUS1126"/>
    <property type="gene ID" value="MBELARI_LOCUS1126"/>
</dbReference>
<dbReference type="SUPFAM" id="SSF57850">
    <property type="entry name" value="RING/U-box"/>
    <property type="match status" value="1"/>
</dbReference>
<feature type="domain" description="B box-type" evidence="21">
    <location>
        <begin position="917"/>
        <end position="951"/>
    </location>
</feature>
<feature type="domain" description="EGF-like" evidence="19">
    <location>
        <begin position="261"/>
        <end position="298"/>
    </location>
</feature>
<accession>A0AAF3EBE5</accession>